<feature type="compositionally biased region" description="Basic and acidic residues" evidence="1">
    <location>
        <begin position="143"/>
        <end position="157"/>
    </location>
</feature>
<feature type="region of interest" description="Disordered" evidence="1">
    <location>
        <begin position="1"/>
        <end position="247"/>
    </location>
</feature>
<dbReference type="EMBL" id="CADCVL010000383">
    <property type="protein sequence ID" value="CAA9495550.1"/>
    <property type="molecule type" value="Genomic_DNA"/>
</dbReference>
<dbReference type="AlphaFoldDB" id="A0A6J4SM61"/>
<proteinExistence type="predicted"/>
<accession>A0A6J4SM61</accession>
<feature type="compositionally biased region" description="Basic residues" evidence="1">
    <location>
        <begin position="8"/>
        <end position="18"/>
    </location>
</feature>
<feature type="compositionally biased region" description="Basic residues" evidence="1">
    <location>
        <begin position="171"/>
        <end position="180"/>
    </location>
</feature>
<protein>
    <submittedName>
        <fullName evidence="2">MBL-fold metallo-hydrolase superfamily</fullName>
    </submittedName>
</protein>
<feature type="non-terminal residue" evidence="2">
    <location>
        <position position="247"/>
    </location>
</feature>
<reference evidence="2" key="1">
    <citation type="submission" date="2020-02" db="EMBL/GenBank/DDBJ databases">
        <authorList>
            <person name="Meier V. D."/>
        </authorList>
    </citation>
    <scope>NUCLEOTIDE SEQUENCE</scope>
    <source>
        <strain evidence="2">AVDCRST_MAG65</strain>
    </source>
</reference>
<name>A0A6J4SM61_9ACTN</name>
<sequence length="247" mass="26961">GTRTTRSGARRPPHRGRLRQLVSGRGRRRDHRGRRGPAAVLGVAEVRAAKARTRLRRPPRDRVDPRPLRPCGLRREGTIAARHPGLGSPRRRGARRPSPPLRDRALPARLSVAAEGGADPRPHGRRRGAVGAGHLARARLRLRRDAGGARPAADHRHPGPHPWARGAASARPRRADRRRRPGDARSLHGAARAAAGGPGGDRRLPPRPGGARRARGDRRMARLAGPRGALRRRGRRSRPRSRGGVRV</sequence>
<feature type="compositionally biased region" description="Basic and acidic residues" evidence="1">
    <location>
        <begin position="58"/>
        <end position="77"/>
    </location>
</feature>
<evidence type="ECO:0000313" key="2">
    <source>
        <dbReference type="EMBL" id="CAA9495550.1"/>
    </source>
</evidence>
<feature type="compositionally biased region" description="Basic residues" evidence="1">
    <location>
        <begin position="25"/>
        <end position="35"/>
    </location>
</feature>
<evidence type="ECO:0000256" key="1">
    <source>
        <dbReference type="SAM" id="MobiDB-lite"/>
    </source>
</evidence>
<feature type="compositionally biased region" description="Basic residues" evidence="1">
    <location>
        <begin position="229"/>
        <end position="247"/>
    </location>
</feature>
<organism evidence="2">
    <name type="scientific">uncultured Solirubrobacteraceae bacterium</name>
    <dbReference type="NCBI Taxonomy" id="1162706"/>
    <lineage>
        <taxon>Bacteria</taxon>
        <taxon>Bacillati</taxon>
        <taxon>Actinomycetota</taxon>
        <taxon>Thermoleophilia</taxon>
        <taxon>Solirubrobacterales</taxon>
        <taxon>Solirubrobacteraceae</taxon>
        <taxon>environmental samples</taxon>
    </lineage>
</organism>
<dbReference type="GO" id="GO:0016787">
    <property type="term" value="F:hydrolase activity"/>
    <property type="evidence" value="ECO:0007669"/>
    <property type="project" value="UniProtKB-KW"/>
</dbReference>
<keyword evidence="2" id="KW-0378">Hydrolase</keyword>
<feature type="non-terminal residue" evidence="2">
    <location>
        <position position="1"/>
    </location>
</feature>
<gene>
    <name evidence="2" type="ORF">AVDCRST_MAG65-2290</name>
</gene>